<comment type="caution">
    <text evidence="1">The sequence shown here is derived from an EMBL/GenBank/DDBJ whole genome shotgun (WGS) entry which is preliminary data.</text>
</comment>
<protein>
    <submittedName>
        <fullName evidence="1">Uncharacterized protein</fullName>
    </submittedName>
</protein>
<evidence type="ECO:0000313" key="1">
    <source>
        <dbReference type="EMBL" id="KAF8781642.1"/>
    </source>
</evidence>
<dbReference type="AlphaFoldDB" id="A0A8T0EZ81"/>
<keyword evidence="2" id="KW-1185">Reference proteome</keyword>
<dbReference type="EMBL" id="JABXBU010001863">
    <property type="protein sequence ID" value="KAF8781642.1"/>
    <property type="molecule type" value="Genomic_DNA"/>
</dbReference>
<proteinExistence type="predicted"/>
<dbReference type="Proteomes" id="UP000807504">
    <property type="component" value="Unassembled WGS sequence"/>
</dbReference>
<accession>A0A8T0EZ81</accession>
<reference evidence="1" key="2">
    <citation type="submission" date="2020-06" db="EMBL/GenBank/DDBJ databases">
        <authorList>
            <person name="Sheffer M."/>
        </authorList>
    </citation>
    <scope>NUCLEOTIDE SEQUENCE</scope>
</reference>
<evidence type="ECO:0000313" key="2">
    <source>
        <dbReference type="Proteomes" id="UP000807504"/>
    </source>
</evidence>
<sequence length="109" mass="12656">MVKKALDDSGHIQSRWRVLGLEKRDTKDETPTALEIDPSVSWVVIGICCIKKPISIFDWKAGWCSWVSLQKRKEAIVIHRRKPESFGQQAWKIDFELQPELNCNKANDY</sequence>
<name>A0A8T0EZ81_ARGBR</name>
<gene>
    <name evidence="1" type="ORF">HNY73_012019</name>
</gene>
<organism evidence="1 2">
    <name type="scientific">Argiope bruennichi</name>
    <name type="common">Wasp spider</name>
    <name type="synonym">Aranea bruennichi</name>
    <dbReference type="NCBI Taxonomy" id="94029"/>
    <lineage>
        <taxon>Eukaryota</taxon>
        <taxon>Metazoa</taxon>
        <taxon>Ecdysozoa</taxon>
        <taxon>Arthropoda</taxon>
        <taxon>Chelicerata</taxon>
        <taxon>Arachnida</taxon>
        <taxon>Araneae</taxon>
        <taxon>Araneomorphae</taxon>
        <taxon>Entelegynae</taxon>
        <taxon>Araneoidea</taxon>
        <taxon>Araneidae</taxon>
        <taxon>Argiope</taxon>
    </lineage>
</organism>
<reference evidence="1" key="1">
    <citation type="journal article" date="2020" name="bioRxiv">
        <title>Chromosome-level reference genome of the European wasp spider Argiope bruennichi: a resource for studies on range expansion and evolutionary adaptation.</title>
        <authorList>
            <person name="Sheffer M.M."/>
            <person name="Hoppe A."/>
            <person name="Krehenwinkel H."/>
            <person name="Uhl G."/>
            <person name="Kuss A.W."/>
            <person name="Jensen L."/>
            <person name="Jensen C."/>
            <person name="Gillespie R.G."/>
            <person name="Hoff K.J."/>
            <person name="Prost S."/>
        </authorList>
    </citation>
    <scope>NUCLEOTIDE SEQUENCE</scope>
</reference>